<proteinExistence type="predicted"/>
<reference evidence="1 2" key="1">
    <citation type="journal article" date="2022" name="Plant J.">
        <title>Chromosome-level genome of Camellia lanceoleosa provides a valuable resource for understanding genome evolution and self-incompatibility.</title>
        <authorList>
            <person name="Gong W."/>
            <person name="Xiao S."/>
            <person name="Wang L."/>
            <person name="Liao Z."/>
            <person name="Chang Y."/>
            <person name="Mo W."/>
            <person name="Hu G."/>
            <person name="Li W."/>
            <person name="Zhao G."/>
            <person name="Zhu H."/>
            <person name="Hu X."/>
            <person name="Ji K."/>
            <person name="Xiang X."/>
            <person name="Song Q."/>
            <person name="Yuan D."/>
            <person name="Jin S."/>
            <person name="Zhang L."/>
        </authorList>
    </citation>
    <scope>NUCLEOTIDE SEQUENCE [LARGE SCALE GENOMIC DNA]</scope>
    <source>
        <strain evidence="1">SQ_2022a</strain>
    </source>
</reference>
<gene>
    <name evidence="1" type="ORF">LOK49_LG07G03127</name>
</gene>
<keyword evidence="1" id="KW-0808">Transferase</keyword>
<keyword evidence="1" id="KW-0687">Ribonucleoprotein</keyword>
<dbReference type="EMBL" id="CM045764">
    <property type="protein sequence ID" value="KAI8006788.1"/>
    <property type="molecule type" value="Genomic_DNA"/>
</dbReference>
<name>A0ACC0H1M7_9ERIC</name>
<protein>
    <submittedName>
        <fullName evidence="1">Ribosomal protein L11 methyltransferase</fullName>
    </submittedName>
</protein>
<keyword evidence="1" id="KW-0689">Ribosomal protein</keyword>
<accession>A0ACC0H1M7</accession>
<sequence>MKCLVSSLRSHFFKHFSCTTTTTFCFFFSARHIHHRLTPRTCLPALFPPLSPSLTKTRTQWGLNSITATKFWTTAFSDTSSSTFPYLSVHIQCRKDVADMLSEALLCFGASSTSMDEQDNYENDDEICISSTFSDCQDVHECISHAANSIGLKETPSYKVKQGDQSDWIMKTQESFHPVEITEGLWVVPEWRIPPDLQATNIILNPGLTFGTGEHPTTKLCLLLLHSLIKGGELFLDYGTGSGVLAIAAIKFGAALSVGLDVDPLAIRSAQKNASLNNIGAEKLQLLLVPTKDNCPITDEVIFGGVEGQNLSGTRVISETEKYDVVIANILLNPLLDLADHIVSFAKPGAVVGVSGIISEQIPYIVERYSQFLEGISVSKMDDWACISGTKKRNAIAS</sequence>
<evidence type="ECO:0000313" key="1">
    <source>
        <dbReference type="EMBL" id="KAI8006788.1"/>
    </source>
</evidence>
<keyword evidence="2" id="KW-1185">Reference proteome</keyword>
<organism evidence="1 2">
    <name type="scientific">Camellia lanceoleosa</name>
    <dbReference type="NCBI Taxonomy" id="1840588"/>
    <lineage>
        <taxon>Eukaryota</taxon>
        <taxon>Viridiplantae</taxon>
        <taxon>Streptophyta</taxon>
        <taxon>Embryophyta</taxon>
        <taxon>Tracheophyta</taxon>
        <taxon>Spermatophyta</taxon>
        <taxon>Magnoliopsida</taxon>
        <taxon>eudicotyledons</taxon>
        <taxon>Gunneridae</taxon>
        <taxon>Pentapetalae</taxon>
        <taxon>asterids</taxon>
        <taxon>Ericales</taxon>
        <taxon>Theaceae</taxon>
        <taxon>Camellia</taxon>
    </lineage>
</organism>
<evidence type="ECO:0000313" key="2">
    <source>
        <dbReference type="Proteomes" id="UP001060215"/>
    </source>
</evidence>
<keyword evidence="1" id="KW-0489">Methyltransferase</keyword>
<comment type="caution">
    <text evidence="1">The sequence shown here is derived from an EMBL/GenBank/DDBJ whole genome shotgun (WGS) entry which is preliminary data.</text>
</comment>
<dbReference type="Proteomes" id="UP001060215">
    <property type="component" value="Chromosome 7"/>
</dbReference>